<evidence type="ECO:0000313" key="1">
    <source>
        <dbReference type="EMBL" id="KAH6942949.1"/>
    </source>
</evidence>
<keyword evidence="2" id="KW-1185">Reference proteome</keyword>
<gene>
    <name evidence="1" type="ORF">HPB50_012663</name>
</gene>
<proteinExistence type="predicted"/>
<accession>A0ACB7TAB5</accession>
<name>A0ACB7TAB5_HYAAI</name>
<organism evidence="1 2">
    <name type="scientific">Hyalomma asiaticum</name>
    <name type="common">Tick</name>
    <dbReference type="NCBI Taxonomy" id="266040"/>
    <lineage>
        <taxon>Eukaryota</taxon>
        <taxon>Metazoa</taxon>
        <taxon>Ecdysozoa</taxon>
        <taxon>Arthropoda</taxon>
        <taxon>Chelicerata</taxon>
        <taxon>Arachnida</taxon>
        <taxon>Acari</taxon>
        <taxon>Parasitiformes</taxon>
        <taxon>Ixodida</taxon>
        <taxon>Ixodoidea</taxon>
        <taxon>Ixodidae</taxon>
        <taxon>Hyalomminae</taxon>
        <taxon>Hyalomma</taxon>
    </lineage>
</organism>
<protein>
    <submittedName>
        <fullName evidence="1">Uncharacterized protein</fullName>
    </submittedName>
</protein>
<comment type="caution">
    <text evidence="1">The sequence shown here is derived from an EMBL/GenBank/DDBJ whole genome shotgun (WGS) entry which is preliminary data.</text>
</comment>
<dbReference type="Proteomes" id="UP000821845">
    <property type="component" value="Chromosome 10"/>
</dbReference>
<reference evidence="1" key="1">
    <citation type="submission" date="2020-05" db="EMBL/GenBank/DDBJ databases">
        <title>Large-scale comparative analyses of tick genomes elucidate their genetic diversity and vector capacities.</title>
        <authorList>
            <person name="Jia N."/>
            <person name="Wang J."/>
            <person name="Shi W."/>
            <person name="Du L."/>
            <person name="Sun Y."/>
            <person name="Zhan W."/>
            <person name="Jiang J."/>
            <person name="Wang Q."/>
            <person name="Zhang B."/>
            <person name="Ji P."/>
            <person name="Sakyi L.B."/>
            <person name="Cui X."/>
            <person name="Yuan T."/>
            <person name="Jiang B."/>
            <person name="Yang W."/>
            <person name="Lam T.T.-Y."/>
            <person name="Chang Q."/>
            <person name="Ding S."/>
            <person name="Wang X."/>
            <person name="Zhu J."/>
            <person name="Ruan X."/>
            <person name="Zhao L."/>
            <person name="Wei J."/>
            <person name="Que T."/>
            <person name="Du C."/>
            <person name="Cheng J."/>
            <person name="Dai P."/>
            <person name="Han X."/>
            <person name="Huang E."/>
            <person name="Gao Y."/>
            <person name="Liu J."/>
            <person name="Shao H."/>
            <person name="Ye R."/>
            <person name="Li L."/>
            <person name="Wei W."/>
            <person name="Wang X."/>
            <person name="Wang C."/>
            <person name="Yang T."/>
            <person name="Huo Q."/>
            <person name="Li W."/>
            <person name="Guo W."/>
            <person name="Chen H."/>
            <person name="Zhou L."/>
            <person name="Ni X."/>
            <person name="Tian J."/>
            <person name="Zhou Y."/>
            <person name="Sheng Y."/>
            <person name="Liu T."/>
            <person name="Pan Y."/>
            <person name="Xia L."/>
            <person name="Li J."/>
            <person name="Zhao F."/>
            <person name="Cao W."/>
        </authorList>
    </citation>
    <scope>NUCLEOTIDE SEQUENCE</scope>
    <source>
        <strain evidence="1">Hyas-2018</strain>
    </source>
</reference>
<dbReference type="EMBL" id="CM023490">
    <property type="protein sequence ID" value="KAH6942949.1"/>
    <property type="molecule type" value="Genomic_DNA"/>
</dbReference>
<sequence length="152" mass="17207">MDTVVTDSNTAYGSFRREGVISSAARAILSKYKPSGKSHRTLVDPGSFAGNTFADYHAQEMSFRAEHEPEELLHPVASFQDITQMYREERRRLPEPHSKLTRQQHTILRRVQAGSLAHPILNYHDTWLDAVLNINGIAVQFMKRAILQHPAG</sequence>
<evidence type="ECO:0000313" key="2">
    <source>
        <dbReference type="Proteomes" id="UP000821845"/>
    </source>
</evidence>